<accession>A0A9P0J800</accession>
<name>A0A9P0J800_APHGO</name>
<keyword evidence="4" id="KW-1185">Reference proteome</keyword>
<dbReference type="Proteomes" id="UP001154329">
    <property type="component" value="Chromosome 3"/>
</dbReference>
<evidence type="ECO:0000313" key="4">
    <source>
        <dbReference type="Proteomes" id="UP001154329"/>
    </source>
</evidence>
<feature type="compositionally biased region" description="Polar residues" evidence="1">
    <location>
        <begin position="8"/>
        <end position="18"/>
    </location>
</feature>
<evidence type="ECO:0000259" key="2">
    <source>
        <dbReference type="Pfam" id="PF16064"/>
    </source>
</evidence>
<reference evidence="3" key="2">
    <citation type="submission" date="2022-10" db="EMBL/GenBank/DDBJ databases">
        <authorList>
            <consortium name="ENA_rothamsted_submissions"/>
            <consortium name="culmorum"/>
            <person name="King R."/>
        </authorList>
    </citation>
    <scope>NUCLEOTIDE SEQUENCE</scope>
</reference>
<dbReference type="Pfam" id="PF16064">
    <property type="entry name" value="DUF4806"/>
    <property type="match status" value="1"/>
</dbReference>
<feature type="domain" description="DUF4806" evidence="2">
    <location>
        <begin position="208"/>
        <end position="288"/>
    </location>
</feature>
<feature type="region of interest" description="Disordered" evidence="1">
    <location>
        <begin position="1"/>
        <end position="30"/>
    </location>
</feature>
<protein>
    <recommendedName>
        <fullName evidence="2">DUF4806 domain-containing protein</fullName>
    </recommendedName>
</protein>
<reference evidence="3" key="1">
    <citation type="submission" date="2022-02" db="EMBL/GenBank/DDBJ databases">
        <authorList>
            <person name="King R."/>
        </authorList>
    </citation>
    <scope>NUCLEOTIDE SEQUENCE</scope>
</reference>
<evidence type="ECO:0000256" key="1">
    <source>
        <dbReference type="SAM" id="MobiDB-lite"/>
    </source>
</evidence>
<dbReference type="EMBL" id="OU899036">
    <property type="protein sequence ID" value="CAH1732649.1"/>
    <property type="molecule type" value="Genomic_DNA"/>
</dbReference>
<dbReference type="AlphaFoldDB" id="A0A9P0J800"/>
<sequence>MYMKDKSSNSTQPLINCNNDDDDDVDHDQCNSSEISSIEDIDDLADRDYNPPIIITDQNIHLESDDANHNQLFDISDIVGDEFINDYINDESNTATNKSKHVNIITSSKKAIPTTNNEEQQKNGTPIPIETSNYSCTQQDISLSLLTANNEKFQKTIINYLAFLKVELCKISSRQEELFESLNNYQSSRPLIAPDENNFEIDYFVSNWPISDINGITYMEDKIKSDNSFQKLIVCELARTGGKSLPNMIYKIMKKVFSDKVLTEYTYYGLRNKNNFSILSINKAIFEAIKKSKFKSCCDDEVITAIGKWLTSAKGRLEKKNQL</sequence>
<evidence type="ECO:0000313" key="3">
    <source>
        <dbReference type="EMBL" id="CAH1732649.1"/>
    </source>
</evidence>
<gene>
    <name evidence="3" type="ORF">APHIGO_LOCUS9109</name>
</gene>
<proteinExistence type="predicted"/>
<dbReference type="PANTHER" id="PTHR34153:SF2">
    <property type="entry name" value="SI:CH211-262H13.3-RELATED"/>
    <property type="match status" value="1"/>
</dbReference>
<organism evidence="3 4">
    <name type="scientific">Aphis gossypii</name>
    <name type="common">Cotton aphid</name>
    <dbReference type="NCBI Taxonomy" id="80765"/>
    <lineage>
        <taxon>Eukaryota</taxon>
        <taxon>Metazoa</taxon>
        <taxon>Ecdysozoa</taxon>
        <taxon>Arthropoda</taxon>
        <taxon>Hexapoda</taxon>
        <taxon>Insecta</taxon>
        <taxon>Pterygota</taxon>
        <taxon>Neoptera</taxon>
        <taxon>Paraneoptera</taxon>
        <taxon>Hemiptera</taxon>
        <taxon>Sternorrhyncha</taxon>
        <taxon>Aphidomorpha</taxon>
        <taxon>Aphidoidea</taxon>
        <taxon>Aphididae</taxon>
        <taxon>Aphidini</taxon>
        <taxon>Aphis</taxon>
        <taxon>Aphis</taxon>
    </lineage>
</organism>
<dbReference type="PANTHER" id="PTHR34153">
    <property type="entry name" value="SI:CH211-262H13.3-RELATED-RELATED"/>
    <property type="match status" value="1"/>
</dbReference>
<dbReference type="InterPro" id="IPR032071">
    <property type="entry name" value="DUF4806"/>
</dbReference>